<keyword evidence="1" id="KW-1133">Transmembrane helix</keyword>
<dbReference type="Proteomes" id="UP000216345">
    <property type="component" value="Unassembled WGS sequence"/>
</dbReference>
<organism evidence="2 3">
    <name type="scientific">Brucella rhizosphaerae</name>
    <dbReference type="NCBI Taxonomy" id="571254"/>
    <lineage>
        <taxon>Bacteria</taxon>
        <taxon>Pseudomonadati</taxon>
        <taxon>Pseudomonadota</taxon>
        <taxon>Alphaproteobacteria</taxon>
        <taxon>Hyphomicrobiales</taxon>
        <taxon>Brucellaceae</taxon>
        <taxon>Brucella/Ochrobactrum group</taxon>
        <taxon>Brucella</taxon>
    </lineage>
</organism>
<protein>
    <submittedName>
        <fullName evidence="2">Uncharacterized protein</fullName>
    </submittedName>
</protein>
<keyword evidence="3" id="KW-1185">Reference proteome</keyword>
<keyword evidence="1" id="KW-0472">Membrane</keyword>
<keyword evidence="1" id="KW-0812">Transmembrane</keyword>
<evidence type="ECO:0000313" key="2">
    <source>
        <dbReference type="EMBL" id="OYR11824.1"/>
    </source>
</evidence>
<feature type="transmembrane region" description="Helical" evidence="1">
    <location>
        <begin position="6"/>
        <end position="26"/>
    </location>
</feature>
<gene>
    <name evidence="2" type="ORF">CEV32_1358</name>
</gene>
<evidence type="ECO:0000256" key="1">
    <source>
        <dbReference type="SAM" id="Phobius"/>
    </source>
</evidence>
<reference evidence="2 3" key="1">
    <citation type="submission" date="2017-07" db="EMBL/GenBank/DDBJ databases">
        <title>Phylogenetic study on the rhizospheric bacterium Ochrobactrum sp. A44.</title>
        <authorList>
            <person name="Krzyzanowska D.M."/>
            <person name="Ossowicki A."/>
            <person name="Rajewska M."/>
            <person name="Maciag T."/>
            <person name="Kaczynski Z."/>
            <person name="Czerwicka M."/>
            <person name="Jafra S."/>
        </authorList>
    </citation>
    <scope>NUCLEOTIDE SEQUENCE [LARGE SCALE GENOMIC DNA]</scope>
    <source>
        <strain evidence="2 3">PR17</strain>
    </source>
</reference>
<accession>A0A256FAH0</accession>
<dbReference type="AlphaFoldDB" id="A0A256FAH0"/>
<evidence type="ECO:0000313" key="3">
    <source>
        <dbReference type="Proteomes" id="UP000216345"/>
    </source>
</evidence>
<proteinExistence type="predicted"/>
<comment type="caution">
    <text evidence="2">The sequence shown here is derived from an EMBL/GenBank/DDBJ whole genome shotgun (WGS) entry which is preliminary data.</text>
</comment>
<sequence>MPDTEKSLMSAFLIGVGWVVDFLLVATQGGAVSRTSSVSAFSS</sequence>
<dbReference type="EMBL" id="NNRK01000031">
    <property type="protein sequence ID" value="OYR11824.1"/>
    <property type="molecule type" value="Genomic_DNA"/>
</dbReference>
<name>A0A256FAH0_9HYPH</name>